<dbReference type="GO" id="GO:0005737">
    <property type="term" value="C:cytoplasm"/>
    <property type="evidence" value="ECO:0007669"/>
    <property type="project" value="UniProtKB-SubCell"/>
</dbReference>
<evidence type="ECO:0000256" key="3">
    <source>
        <dbReference type="ARBA" id="ARBA00023134"/>
    </source>
</evidence>
<reference evidence="11" key="1">
    <citation type="submission" date="2018-02" db="EMBL/GenBank/DDBJ databases">
        <authorList>
            <person name="Clavel T."/>
            <person name="Strowig T."/>
        </authorList>
    </citation>
    <scope>NUCLEOTIDE SEQUENCE [LARGE SCALE GENOMIC DNA]</scope>
    <source>
        <strain evidence="11">DSM 100764</strain>
    </source>
</reference>
<feature type="binding site" evidence="4">
    <location>
        <position position="164"/>
    </location>
    <ligand>
        <name>GTP</name>
        <dbReference type="ChEBI" id="CHEBI:37565"/>
    </ligand>
</feature>
<feature type="region of interest" description="Disordered" evidence="7">
    <location>
        <begin position="1"/>
        <end position="30"/>
    </location>
</feature>
<feature type="binding site" evidence="4">
    <location>
        <position position="160"/>
    </location>
    <ligand>
        <name>GTP</name>
        <dbReference type="ChEBI" id="CHEBI:37565"/>
    </ligand>
</feature>
<dbReference type="Proteomes" id="UP000244925">
    <property type="component" value="Unassembled WGS sequence"/>
</dbReference>
<keyword evidence="4" id="KW-0963">Cytoplasm</keyword>
<protein>
    <recommendedName>
        <fullName evidence="4 5">Cell division protein FtsZ</fullName>
    </recommendedName>
</protein>
<feature type="compositionally biased region" description="Polar residues" evidence="7">
    <location>
        <begin position="433"/>
        <end position="449"/>
    </location>
</feature>
<dbReference type="InterPro" id="IPR020805">
    <property type="entry name" value="Cell_div_FtsZ_CS"/>
</dbReference>
<dbReference type="GO" id="GO:0051258">
    <property type="term" value="P:protein polymerization"/>
    <property type="evidence" value="ECO:0007669"/>
    <property type="project" value="UniProtKB-UniRule"/>
</dbReference>
<dbReference type="EMBL" id="PUBV01000023">
    <property type="protein sequence ID" value="PWB06523.1"/>
    <property type="molecule type" value="Genomic_DNA"/>
</dbReference>
<dbReference type="InterPro" id="IPR000158">
    <property type="entry name" value="Cell_div_FtsZ"/>
</dbReference>
<feature type="domain" description="Tubulin/FtsZ 2-layer sandwich" evidence="9">
    <location>
        <begin position="227"/>
        <end position="348"/>
    </location>
</feature>
<evidence type="ECO:0000256" key="7">
    <source>
        <dbReference type="SAM" id="MobiDB-lite"/>
    </source>
</evidence>
<dbReference type="PANTHER" id="PTHR30314:SF3">
    <property type="entry name" value="MITOCHONDRIAL DIVISION PROTEIN FSZA"/>
    <property type="match status" value="1"/>
</dbReference>
<feature type="region of interest" description="Disordered" evidence="7">
    <location>
        <begin position="352"/>
        <end position="379"/>
    </location>
</feature>
<evidence type="ECO:0000259" key="8">
    <source>
        <dbReference type="SMART" id="SM00864"/>
    </source>
</evidence>
<dbReference type="InterPro" id="IPR018316">
    <property type="entry name" value="Tubulin/FtsZ_2-layer-sand-dom"/>
</dbReference>
<evidence type="ECO:0000256" key="1">
    <source>
        <dbReference type="ARBA" id="ARBA00009690"/>
    </source>
</evidence>
<evidence type="ECO:0000256" key="2">
    <source>
        <dbReference type="ARBA" id="ARBA00022741"/>
    </source>
</evidence>
<keyword evidence="4 6" id="KW-0717">Septation</keyword>
<dbReference type="SUPFAM" id="SSF55307">
    <property type="entry name" value="Tubulin C-terminal domain-like"/>
    <property type="match status" value="1"/>
</dbReference>
<dbReference type="PROSITE" id="PS01135">
    <property type="entry name" value="FTSZ_2"/>
    <property type="match status" value="1"/>
</dbReference>
<name>A0A2V1IQ95_9BACT</name>
<dbReference type="GO" id="GO:0003924">
    <property type="term" value="F:GTPase activity"/>
    <property type="evidence" value="ECO:0007669"/>
    <property type="project" value="UniProtKB-UniRule"/>
</dbReference>
<comment type="subcellular location">
    <subcellularLocation>
        <location evidence="4">Cytoplasm</location>
    </subcellularLocation>
    <text evidence="4">Assembles at midcell at the inner surface of the cytoplasmic membrane.</text>
</comment>
<evidence type="ECO:0000256" key="6">
    <source>
        <dbReference type="RuleBase" id="RU000631"/>
    </source>
</evidence>
<dbReference type="PRINTS" id="PR00423">
    <property type="entry name" value="CELLDVISFTSZ"/>
</dbReference>
<comment type="subunit">
    <text evidence="4">Homodimer. Polymerizes to form a dynamic ring structure in a strictly GTP-dependent manner. Interacts directly with several other division proteins.</text>
</comment>
<dbReference type="GO" id="GO:0043093">
    <property type="term" value="P:FtsZ-dependent cytokinesis"/>
    <property type="evidence" value="ECO:0007669"/>
    <property type="project" value="UniProtKB-UniRule"/>
</dbReference>
<dbReference type="Pfam" id="PF00091">
    <property type="entry name" value="Tubulin"/>
    <property type="match status" value="1"/>
</dbReference>
<comment type="similarity">
    <text evidence="1 4 6">Belongs to the FtsZ family.</text>
</comment>
<evidence type="ECO:0000313" key="11">
    <source>
        <dbReference type="Proteomes" id="UP000244925"/>
    </source>
</evidence>
<dbReference type="InterPro" id="IPR036525">
    <property type="entry name" value="Tubulin/FtsZ_GTPase_sf"/>
</dbReference>
<gene>
    <name evidence="4" type="primary">ftsZ</name>
    <name evidence="10" type="ORF">C5O25_10110</name>
</gene>
<dbReference type="InterPro" id="IPR008280">
    <property type="entry name" value="Tub_FtsZ_C"/>
</dbReference>
<proteinExistence type="inferred from homology"/>
<dbReference type="GO" id="GO:0000917">
    <property type="term" value="P:division septum assembly"/>
    <property type="evidence" value="ECO:0007669"/>
    <property type="project" value="UniProtKB-KW"/>
</dbReference>
<dbReference type="SMART" id="SM00865">
    <property type="entry name" value="Tubulin_C"/>
    <property type="match status" value="1"/>
</dbReference>
<dbReference type="SUPFAM" id="SSF52490">
    <property type="entry name" value="Tubulin nucleotide-binding domain-like"/>
    <property type="match status" value="1"/>
</dbReference>
<keyword evidence="4 6" id="KW-0131">Cell cycle</keyword>
<keyword evidence="11" id="KW-1185">Reference proteome</keyword>
<dbReference type="GO" id="GO:0005525">
    <property type="term" value="F:GTP binding"/>
    <property type="evidence" value="ECO:0007669"/>
    <property type="project" value="UniProtKB-UniRule"/>
</dbReference>
<feature type="region of interest" description="Disordered" evidence="7">
    <location>
        <begin position="418"/>
        <end position="449"/>
    </location>
</feature>
<dbReference type="Pfam" id="PF12327">
    <property type="entry name" value="FtsZ_C"/>
    <property type="match status" value="1"/>
</dbReference>
<keyword evidence="4 6" id="KW-0132">Cell division</keyword>
<dbReference type="NCBIfam" id="TIGR00065">
    <property type="entry name" value="ftsZ"/>
    <property type="match status" value="1"/>
</dbReference>
<feature type="compositionally biased region" description="Polar residues" evidence="7">
    <location>
        <begin position="355"/>
        <end position="366"/>
    </location>
</feature>
<evidence type="ECO:0000313" key="10">
    <source>
        <dbReference type="EMBL" id="PWB06523.1"/>
    </source>
</evidence>
<organism evidence="10 11">
    <name type="scientific">Paramuribaculum intestinale</name>
    <dbReference type="NCBI Taxonomy" id="2094151"/>
    <lineage>
        <taxon>Bacteria</taxon>
        <taxon>Pseudomonadati</taxon>
        <taxon>Bacteroidota</taxon>
        <taxon>Bacteroidia</taxon>
        <taxon>Bacteroidales</taxon>
        <taxon>Muribaculaceae</taxon>
        <taxon>Paramuribaculum</taxon>
    </lineage>
</organism>
<keyword evidence="3 4" id="KW-0342">GTP-binding</keyword>
<feature type="domain" description="Tubulin/FtsZ GTPase" evidence="8">
    <location>
        <begin position="37"/>
        <end position="225"/>
    </location>
</feature>
<feature type="binding site" evidence="4">
    <location>
        <begin position="129"/>
        <end position="131"/>
    </location>
    <ligand>
        <name>GTP</name>
        <dbReference type="ChEBI" id="CHEBI:37565"/>
    </ligand>
</feature>
<dbReference type="HAMAP" id="MF_00909">
    <property type="entry name" value="FtsZ"/>
    <property type="match status" value="1"/>
</dbReference>
<dbReference type="Gene3D" id="3.40.50.1440">
    <property type="entry name" value="Tubulin/FtsZ, GTPase domain"/>
    <property type="match status" value="1"/>
</dbReference>
<dbReference type="InterPro" id="IPR024757">
    <property type="entry name" value="FtsZ_C"/>
</dbReference>
<dbReference type="CDD" id="cd02201">
    <property type="entry name" value="FtsZ_type1"/>
    <property type="match status" value="1"/>
</dbReference>
<dbReference type="GO" id="GO:0032153">
    <property type="term" value="C:cell division site"/>
    <property type="evidence" value="ECO:0007669"/>
    <property type="project" value="UniProtKB-UniRule"/>
</dbReference>
<accession>A0A2V1IQ95</accession>
<comment type="function">
    <text evidence="4 6">Essential cell division protein that forms a contractile ring structure (Z ring) at the future cell division site. The regulation of the ring assembly controls the timing and the location of cell division. One of the functions of the FtsZ ring is to recruit other cell division proteins to the septum to produce a new cell wall between the dividing cells. Binds GTP and shows GTPase activity.</text>
</comment>
<dbReference type="InterPro" id="IPR003008">
    <property type="entry name" value="Tubulin_FtsZ_GTPase"/>
</dbReference>
<feature type="binding site" evidence="4">
    <location>
        <begin position="45"/>
        <end position="49"/>
    </location>
    <ligand>
        <name>GTP</name>
        <dbReference type="ChEBI" id="CHEBI:37565"/>
    </ligand>
</feature>
<sequence length="449" mass="49457">MTNSTKRSTTEMDEILNPEGLADQFESPENEQKDKIIIKAIGVGGGGGNAVNYMFRQGIQHVSFVVLNTDRQALRQSPVPTKVMIGDGLGAGDRPEVAREAAENDIAKIEALFQDDTRMVFITSGMGGGTGTGASPVVARVARERGLLTIGIVTIPFYFEGEEKINKAFEGADEMAKYVDALLLINNERLTEIYGDLDFINGFGKADDTLATAARSISELITCDGYMNLDFNDVNTTLRDGGAAIISSGYGDGENRVTKALEDALASPLLKHRDISTAKRLLFNIYFSQDATNKFKLSEVNELTSFVQKINPKVKIIWGVAFDKELGEQIKITMLASGFDVDRLGEIQEIRNQDQPEPFSNNSIPVNSAPAPRASDRIREEYGEKVDTYRTNYIILKPDEMDSDTIIEVLEKSPTYNRDRATVEQARAHRRPQTMTQQRPSGGSTISFT</sequence>
<dbReference type="InterPro" id="IPR045061">
    <property type="entry name" value="FtsZ/CetZ"/>
</dbReference>
<dbReference type="AlphaFoldDB" id="A0A2V1IQ95"/>
<comment type="caution">
    <text evidence="10">The sequence shown here is derived from an EMBL/GenBank/DDBJ whole genome shotgun (WGS) entry which is preliminary data.</text>
</comment>
<feature type="binding site" evidence="4">
    <location>
        <position position="207"/>
    </location>
    <ligand>
        <name>GTP</name>
        <dbReference type="ChEBI" id="CHEBI:37565"/>
    </ligand>
</feature>
<dbReference type="PANTHER" id="PTHR30314">
    <property type="entry name" value="CELL DIVISION PROTEIN FTSZ-RELATED"/>
    <property type="match status" value="1"/>
</dbReference>
<evidence type="ECO:0000259" key="9">
    <source>
        <dbReference type="SMART" id="SM00865"/>
    </source>
</evidence>
<dbReference type="SMART" id="SM00864">
    <property type="entry name" value="Tubulin"/>
    <property type="match status" value="1"/>
</dbReference>
<evidence type="ECO:0000256" key="5">
    <source>
        <dbReference type="NCBIfam" id="TIGR00065"/>
    </source>
</evidence>
<evidence type="ECO:0000256" key="4">
    <source>
        <dbReference type="HAMAP-Rule" id="MF_00909"/>
    </source>
</evidence>
<keyword evidence="2 4" id="KW-0547">Nucleotide-binding</keyword>